<evidence type="ECO:0000256" key="1">
    <source>
        <dbReference type="ARBA" id="ARBA00009370"/>
    </source>
</evidence>
<organism evidence="5 6">
    <name type="scientific">Polaribacter marinivivus</name>
    <dbReference type="NCBI Taxonomy" id="1524260"/>
    <lineage>
        <taxon>Bacteria</taxon>
        <taxon>Pseudomonadati</taxon>
        <taxon>Bacteroidota</taxon>
        <taxon>Flavobacteriia</taxon>
        <taxon>Flavobacteriales</taxon>
        <taxon>Flavobacteriaceae</taxon>
    </lineage>
</organism>
<dbReference type="SUPFAM" id="SSF51306">
    <property type="entry name" value="LexA/Signal peptidase"/>
    <property type="match status" value="2"/>
</dbReference>
<feature type="transmembrane region" description="Helical" evidence="3">
    <location>
        <begin position="552"/>
        <end position="569"/>
    </location>
</feature>
<feature type="transmembrane region" description="Helical" evidence="3">
    <location>
        <begin position="125"/>
        <end position="143"/>
    </location>
</feature>
<dbReference type="PRINTS" id="PR00727">
    <property type="entry name" value="LEADERPTASE"/>
</dbReference>
<dbReference type="EMBL" id="JBHSCY010000003">
    <property type="protein sequence ID" value="MFC4269838.1"/>
    <property type="molecule type" value="Genomic_DNA"/>
</dbReference>
<dbReference type="Pfam" id="PF18936">
    <property type="entry name" value="DUF5684"/>
    <property type="match status" value="1"/>
</dbReference>
<gene>
    <name evidence="5" type="primary">lepB</name>
    <name evidence="5" type="ORF">ACFOWD_13055</name>
</gene>
<feature type="domain" description="Peptidase S26" evidence="4">
    <location>
        <begin position="123"/>
        <end position="295"/>
    </location>
</feature>
<keyword evidence="6" id="KW-1185">Reference proteome</keyword>
<dbReference type="InterPro" id="IPR019533">
    <property type="entry name" value="Peptidase_S26"/>
</dbReference>
<evidence type="ECO:0000313" key="5">
    <source>
        <dbReference type="EMBL" id="MFC4269838.1"/>
    </source>
</evidence>
<dbReference type="InterPro" id="IPR043739">
    <property type="entry name" value="DUF5684"/>
</dbReference>
<dbReference type="EC" id="3.4.21.89" evidence="3"/>
<keyword evidence="3" id="KW-0645">Protease</keyword>
<name>A0ABV8RC37_9FLAO</name>
<comment type="catalytic activity">
    <reaction evidence="3">
        <text>Cleavage of hydrophobic, N-terminal signal or leader sequences from secreted and periplasmic proteins.</text>
        <dbReference type="EC" id="3.4.21.89"/>
    </reaction>
</comment>
<dbReference type="GO" id="GO:0009003">
    <property type="term" value="F:signal peptidase activity"/>
    <property type="evidence" value="ECO:0007669"/>
    <property type="project" value="UniProtKB-EC"/>
</dbReference>
<keyword evidence="3" id="KW-1133">Transmembrane helix</keyword>
<dbReference type="PANTHER" id="PTHR43390">
    <property type="entry name" value="SIGNAL PEPTIDASE I"/>
    <property type="match status" value="1"/>
</dbReference>
<feature type="domain" description="Peptidase S26" evidence="4">
    <location>
        <begin position="474"/>
        <end position="518"/>
    </location>
</feature>
<dbReference type="Gene3D" id="2.10.109.10">
    <property type="entry name" value="Umud Fragment, subunit A"/>
    <property type="match status" value="2"/>
</dbReference>
<feature type="transmembrane region" description="Helical" evidence="3">
    <location>
        <begin position="54"/>
        <end position="74"/>
    </location>
</feature>
<dbReference type="RefSeq" id="WP_377411292.1">
    <property type="nucleotide sequence ID" value="NZ_JBHSCY010000003.1"/>
</dbReference>
<evidence type="ECO:0000313" key="6">
    <source>
        <dbReference type="Proteomes" id="UP001595826"/>
    </source>
</evidence>
<accession>A0ABV8RC37</accession>
<keyword evidence="3" id="KW-0812">Transmembrane</keyword>
<feature type="transmembrane region" description="Helical" evidence="3">
    <location>
        <begin position="6"/>
        <end position="25"/>
    </location>
</feature>
<comment type="caution">
    <text evidence="3">Lacks conserved residue(s) required for the propagation of feature annotation.</text>
</comment>
<comment type="caution">
    <text evidence="5">The sequence shown here is derived from an EMBL/GenBank/DDBJ whole genome shotgun (WGS) entry which is preliminary data.</text>
</comment>
<evidence type="ECO:0000256" key="3">
    <source>
        <dbReference type="RuleBase" id="RU362042"/>
    </source>
</evidence>
<dbReference type="PANTHER" id="PTHR43390:SF1">
    <property type="entry name" value="CHLOROPLAST PROCESSING PEPTIDASE"/>
    <property type="match status" value="1"/>
</dbReference>
<dbReference type="InterPro" id="IPR000223">
    <property type="entry name" value="Pept_S26A_signal_pept_1"/>
</dbReference>
<proteinExistence type="inferred from homology"/>
<dbReference type="NCBIfam" id="TIGR02227">
    <property type="entry name" value="sigpep_I_bact"/>
    <property type="match status" value="1"/>
</dbReference>
<comment type="subcellular location">
    <subcellularLocation>
        <location evidence="3">Membrane</location>
        <topology evidence="3">Single-pass type II membrane protein</topology>
    </subcellularLocation>
</comment>
<sequence length="577" mass="66607">MTFTQWFIFFLVVQIIHFLGTWKLYVKAGRKPWEAAVPIYNGVVLMQIINRPKWWIILLFIPVVNLLMFPVIWIETIRTFGFYKKLDSLLVIITLGLYIFYINYATDAQYNNERSLKPRSELGEWVSSITFAIIAATLVHTYFMQPFTIPTSSLEKSLLVGDYLFVSKFHYGARVPSTVVAAPMVHDTIPAIPVPFMGFNITPSFVSYTKKPQLPYMRLPGLQKIKNNDIVCFNWPADSLATMWGDNSGKFTYKPVDKKTNYVKRCVGIAGDTLEMKDGYFYINGKKNELPYRAKLQFFYTYESKKPIDRNTFPKFLLEKERTYVYKILSEYWNNPKVQDAIKKNGSLTKIGQDSLYTEVAGGINPDFAARLKMVNVDNKVNINLTDEEVARLKESSLTVSVKKINHDADVAIFPHVKELGWSQDNFGPIYIPKAGTTVDLNAETIPFYEQIIKNYENNDLVINGDDIFINGQKANSYTFKQDYFWLVGDNRHNSLDARYWGYVPFDHVLGKPVMIWFSWDANATGFANKIKSIRWDRMFTTVGGDGEPVSYRYFVFALIALYIGWSFFKKKKATKK</sequence>
<keyword evidence="3" id="KW-0472">Membrane</keyword>
<dbReference type="CDD" id="cd06530">
    <property type="entry name" value="S26_SPase_I"/>
    <property type="match status" value="1"/>
</dbReference>
<evidence type="ECO:0000259" key="4">
    <source>
        <dbReference type="Pfam" id="PF10502"/>
    </source>
</evidence>
<feature type="transmembrane region" description="Helical" evidence="3">
    <location>
        <begin position="86"/>
        <end position="104"/>
    </location>
</feature>
<dbReference type="InterPro" id="IPR036286">
    <property type="entry name" value="LexA/Signal_pep-like_sf"/>
</dbReference>
<dbReference type="Pfam" id="PF10502">
    <property type="entry name" value="Peptidase_S26"/>
    <property type="match status" value="2"/>
</dbReference>
<dbReference type="Proteomes" id="UP001595826">
    <property type="component" value="Unassembled WGS sequence"/>
</dbReference>
<reference evidence="6" key="1">
    <citation type="journal article" date="2019" name="Int. J. Syst. Evol. Microbiol.">
        <title>The Global Catalogue of Microorganisms (GCM) 10K type strain sequencing project: providing services to taxonomists for standard genome sequencing and annotation.</title>
        <authorList>
            <consortium name="The Broad Institute Genomics Platform"/>
            <consortium name="The Broad Institute Genome Sequencing Center for Infectious Disease"/>
            <person name="Wu L."/>
            <person name="Ma J."/>
        </authorList>
    </citation>
    <scope>NUCLEOTIDE SEQUENCE [LARGE SCALE GENOMIC DNA]</scope>
    <source>
        <strain evidence="6">CECT 8655</strain>
    </source>
</reference>
<evidence type="ECO:0000256" key="2">
    <source>
        <dbReference type="ARBA" id="ARBA00019232"/>
    </source>
</evidence>
<comment type="similarity">
    <text evidence="1 3">Belongs to the peptidase S26 family.</text>
</comment>
<protein>
    <recommendedName>
        <fullName evidence="2 3">Signal peptidase I</fullName>
        <ecNumber evidence="3">3.4.21.89</ecNumber>
    </recommendedName>
</protein>
<keyword evidence="3 5" id="KW-0378">Hydrolase</keyword>